<feature type="binding site" evidence="11">
    <location>
        <position position="90"/>
    </location>
    <ligand>
        <name>NADP(+)</name>
        <dbReference type="ChEBI" id="CHEBI:58349"/>
    </ligand>
</feature>
<dbReference type="EC" id="1.1.1.100" evidence="3 12"/>
<dbReference type="PANTHER" id="PTHR42879:SF2">
    <property type="entry name" value="3-OXOACYL-[ACYL-CARRIER-PROTEIN] REDUCTASE FABG"/>
    <property type="match status" value="1"/>
</dbReference>
<comment type="catalytic activity">
    <reaction evidence="12">
        <text>a (3R)-hydroxyacyl-[ACP] + NADP(+) = a 3-oxoacyl-[ACP] + NADPH + H(+)</text>
        <dbReference type="Rhea" id="RHEA:17397"/>
        <dbReference type="Rhea" id="RHEA-COMP:9916"/>
        <dbReference type="Rhea" id="RHEA-COMP:9945"/>
        <dbReference type="ChEBI" id="CHEBI:15378"/>
        <dbReference type="ChEBI" id="CHEBI:57783"/>
        <dbReference type="ChEBI" id="CHEBI:58349"/>
        <dbReference type="ChEBI" id="CHEBI:78776"/>
        <dbReference type="ChEBI" id="CHEBI:78827"/>
        <dbReference type="EC" id="1.1.1.100"/>
    </reaction>
</comment>
<keyword evidence="7 12" id="KW-0560">Oxidoreductase</keyword>
<gene>
    <name evidence="14" type="ordered locus">UWK_02569</name>
</gene>
<dbReference type="PRINTS" id="PR00081">
    <property type="entry name" value="GDHRDH"/>
</dbReference>
<evidence type="ECO:0000256" key="3">
    <source>
        <dbReference type="ARBA" id="ARBA00012948"/>
    </source>
</evidence>
<dbReference type="InterPro" id="IPR050259">
    <property type="entry name" value="SDR"/>
</dbReference>
<keyword evidence="15" id="KW-1185">Reference proteome</keyword>
<dbReference type="UniPathway" id="UPA00094"/>
<dbReference type="PRINTS" id="PR00080">
    <property type="entry name" value="SDRFAMILY"/>
</dbReference>
<dbReference type="SMART" id="SM00822">
    <property type="entry name" value="PKS_KR"/>
    <property type="match status" value="1"/>
</dbReference>
<dbReference type="GO" id="GO:0004316">
    <property type="term" value="F:3-oxoacyl-[acyl-carrier-protein] reductase (NADPH) activity"/>
    <property type="evidence" value="ECO:0007669"/>
    <property type="project" value="UniProtKB-UniRule"/>
</dbReference>
<dbReference type="NCBIfam" id="NF009466">
    <property type="entry name" value="PRK12826.1-2"/>
    <property type="match status" value="1"/>
</dbReference>
<dbReference type="CDD" id="cd05333">
    <property type="entry name" value="BKR_SDR_c"/>
    <property type="match status" value="1"/>
</dbReference>
<sequence>MSLKGKNALVTGGSRGIGRAICIRLAAMGAHVYINYVSNPDAASETRKIIIDAGGSADILAFNVGESTQAQDAIQSLIKEAGSLDILVNNAGITRDGLMARMKEEDWDAVLDINLKGSFICSKAAARSMMKKRWGRIVNISSVIGFAGNAGQVNYAAAKAGMQGLTKSMAREFAGRNITVNAVAPGYISTDMTRDLPEAIQEKIKNQIPLASLGSPQDVAGAVAYLVSDDGAYVTGNTIHVNGGMYM</sequence>
<dbReference type="PROSITE" id="PS00061">
    <property type="entry name" value="ADH_SHORT"/>
    <property type="match status" value="1"/>
</dbReference>
<dbReference type="NCBIfam" id="TIGR01830">
    <property type="entry name" value="3oxo_ACP_reduc"/>
    <property type="match status" value="1"/>
</dbReference>
<dbReference type="InterPro" id="IPR002347">
    <property type="entry name" value="SDR_fam"/>
</dbReference>
<keyword evidence="9 12" id="KW-0275">Fatty acid biosynthesis</keyword>
<name>M1PHM8_DESSD</name>
<evidence type="ECO:0000259" key="13">
    <source>
        <dbReference type="SMART" id="SM00822"/>
    </source>
</evidence>
<dbReference type="STRING" id="1167006.UWK_02569"/>
<comment type="subunit">
    <text evidence="12">Homotetramer.</text>
</comment>
<dbReference type="OrthoDB" id="9804774at2"/>
<dbReference type="InterPro" id="IPR020904">
    <property type="entry name" value="Sc_DH/Rdtase_CS"/>
</dbReference>
<feature type="binding site" evidence="11">
    <location>
        <begin position="155"/>
        <end position="159"/>
    </location>
    <ligand>
        <name>NADP(+)</name>
        <dbReference type="ChEBI" id="CHEBI:58349"/>
    </ligand>
</feature>
<dbReference type="GO" id="GO:0030497">
    <property type="term" value="P:fatty acid elongation"/>
    <property type="evidence" value="ECO:0007669"/>
    <property type="project" value="UniProtKB-ARBA"/>
</dbReference>
<dbReference type="FunFam" id="3.40.50.720:FF:000037">
    <property type="entry name" value="3-oxoacyl-[acyl-carrier-protein] reductase FabG"/>
    <property type="match status" value="1"/>
</dbReference>
<evidence type="ECO:0000256" key="8">
    <source>
        <dbReference type="ARBA" id="ARBA00023098"/>
    </source>
</evidence>
<evidence type="ECO:0000313" key="15">
    <source>
        <dbReference type="Proteomes" id="UP000011721"/>
    </source>
</evidence>
<dbReference type="eggNOG" id="COG1028">
    <property type="taxonomic scope" value="Bacteria"/>
</dbReference>
<evidence type="ECO:0000256" key="6">
    <source>
        <dbReference type="ARBA" id="ARBA00022857"/>
    </source>
</evidence>
<dbReference type="NCBIfam" id="NF005559">
    <property type="entry name" value="PRK07231.1"/>
    <property type="match status" value="1"/>
</dbReference>
<evidence type="ECO:0000313" key="14">
    <source>
        <dbReference type="EMBL" id="AGF79105.1"/>
    </source>
</evidence>
<feature type="binding site" evidence="11">
    <location>
        <position position="188"/>
    </location>
    <ligand>
        <name>NADP(+)</name>
        <dbReference type="ChEBI" id="CHEBI:58349"/>
    </ligand>
</feature>
<dbReference type="PANTHER" id="PTHR42879">
    <property type="entry name" value="3-OXOACYL-(ACYL-CARRIER-PROTEIN) REDUCTASE"/>
    <property type="match status" value="1"/>
</dbReference>
<keyword evidence="6 11" id="KW-0521">NADP</keyword>
<reference evidence="15" key="1">
    <citation type="journal article" date="2013" name="Stand. Genomic Sci.">
        <title>Complete genome sequence of Desulfocapsa sulfexigens, a marine deltaproteobacterium specialized in disproportionating inorganic sulfur compounds.</title>
        <authorList>
            <person name="Finster K.W."/>
            <person name="Kjeldsen K.U."/>
            <person name="Kube M."/>
            <person name="Reinhardt R."/>
            <person name="Mussmann M."/>
            <person name="Amann R."/>
            <person name="Schreiber L."/>
        </authorList>
    </citation>
    <scope>NUCLEOTIDE SEQUENCE [LARGE SCALE GENOMIC DNA]</scope>
    <source>
        <strain evidence="15">DSM 10523 / SB164P1</strain>
    </source>
</reference>
<feature type="active site" description="Proton acceptor" evidence="10">
    <location>
        <position position="155"/>
    </location>
</feature>
<evidence type="ECO:0000256" key="10">
    <source>
        <dbReference type="PIRSR" id="PIRSR611284-1"/>
    </source>
</evidence>
<feature type="domain" description="Ketoreductase" evidence="13">
    <location>
        <begin position="6"/>
        <end position="186"/>
    </location>
</feature>
<dbReference type="NCBIfam" id="NF009464">
    <property type="entry name" value="PRK12824.1"/>
    <property type="match status" value="1"/>
</dbReference>
<dbReference type="Pfam" id="PF13561">
    <property type="entry name" value="adh_short_C2"/>
    <property type="match status" value="1"/>
</dbReference>
<dbReference type="PATRIC" id="fig|1167006.5.peg.2784"/>
<dbReference type="InterPro" id="IPR057326">
    <property type="entry name" value="KR_dom"/>
</dbReference>
<evidence type="ECO:0000256" key="12">
    <source>
        <dbReference type="RuleBase" id="RU366074"/>
    </source>
</evidence>
<dbReference type="HOGENOM" id="CLU_010194_1_3_7"/>
<accession>M1PHM8</accession>
<evidence type="ECO:0000256" key="7">
    <source>
        <dbReference type="ARBA" id="ARBA00023002"/>
    </source>
</evidence>
<dbReference type="NCBIfam" id="NF004199">
    <property type="entry name" value="PRK05653.1-4"/>
    <property type="match status" value="1"/>
</dbReference>
<comment type="function">
    <text evidence="12">Catalyzes the NADPH-dependent reduction of beta-ketoacyl-ACP substrates to beta-hydroxyacyl-ACP products, the first reductive step in the elongation cycle of fatty acid biosynthesis.</text>
</comment>
<feature type="binding site" evidence="11">
    <location>
        <begin position="63"/>
        <end position="64"/>
    </location>
    <ligand>
        <name>NADP(+)</name>
        <dbReference type="ChEBI" id="CHEBI:58349"/>
    </ligand>
</feature>
<dbReference type="RefSeq" id="WP_015404791.1">
    <property type="nucleotide sequence ID" value="NC_020304.1"/>
</dbReference>
<dbReference type="Gene3D" id="3.40.50.720">
    <property type="entry name" value="NAD(P)-binding Rossmann-like Domain"/>
    <property type="match status" value="1"/>
</dbReference>
<dbReference type="GO" id="GO:0051287">
    <property type="term" value="F:NAD binding"/>
    <property type="evidence" value="ECO:0007669"/>
    <property type="project" value="UniProtKB-UniRule"/>
</dbReference>
<evidence type="ECO:0000256" key="9">
    <source>
        <dbReference type="ARBA" id="ARBA00023160"/>
    </source>
</evidence>
<evidence type="ECO:0000256" key="1">
    <source>
        <dbReference type="ARBA" id="ARBA00005194"/>
    </source>
</evidence>
<comment type="similarity">
    <text evidence="2 12">Belongs to the short-chain dehydrogenases/reductases (SDR) family.</text>
</comment>
<dbReference type="AlphaFoldDB" id="M1PHM8"/>
<organism evidence="14 15">
    <name type="scientific">Desulfocapsa sulfexigens (strain DSM 10523 / SB164P1)</name>
    <dbReference type="NCBI Taxonomy" id="1167006"/>
    <lineage>
        <taxon>Bacteria</taxon>
        <taxon>Pseudomonadati</taxon>
        <taxon>Thermodesulfobacteriota</taxon>
        <taxon>Desulfobulbia</taxon>
        <taxon>Desulfobulbales</taxon>
        <taxon>Desulfocapsaceae</taxon>
        <taxon>Desulfocapsa</taxon>
    </lineage>
</organism>
<dbReference type="EMBL" id="CP003985">
    <property type="protein sequence ID" value="AGF79105.1"/>
    <property type="molecule type" value="Genomic_DNA"/>
</dbReference>
<comment type="pathway">
    <text evidence="1 12">Lipid metabolism; fatty acid biosynthesis.</text>
</comment>
<evidence type="ECO:0000256" key="4">
    <source>
        <dbReference type="ARBA" id="ARBA00022516"/>
    </source>
</evidence>
<keyword evidence="5 12" id="KW-0276">Fatty acid metabolism</keyword>
<evidence type="ECO:0000256" key="2">
    <source>
        <dbReference type="ARBA" id="ARBA00006484"/>
    </source>
</evidence>
<feature type="binding site" evidence="11">
    <location>
        <begin position="12"/>
        <end position="15"/>
    </location>
    <ligand>
        <name>NADP(+)</name>
        <dbReference type="ChEBI" id="CHEBI:58349"/>
    </ligand>
</feature>
<evidence type="ECO:0000256" key="5">
    <source>
        <dbReference type="ARBA" id="ARBA00022832"/>
    </source>
</evidence>
<dbReference type="SUPFAM" id="SSF51735">
    <property type="entry name" value="NAD(P)-binding Rossmann-fold domains"/>
    <property type="match status" value="1"/>
</dbReference>
<keyword evidence="8 12" id="KW-0443">Lipid metabolism</keyword>
<dbReference type="InterPro" id="IPR036291">
    <property type="entry name" value="NAD(P)-bd_dom_sf"/>
</dbReference>
<dbReference type="InterPro" id="IPR011284">
    <property type="entry name" value="3oxo_ACP_reduc"/>
</dbReference>
<dbReference type="KEGG" id="dsf:UWK_02569"/>
<evidence type="ECO:0000256" key="11">
    <source>
        <dbReference type="PIRSR" id="PIRSR611284-2"/>
    </source>
</evidence>
<keyword evidence="4 12" id="KW-0444">Lipid biosynthesis</keyword>
<proteinExistence type="inferred from homology"/>
<protein>
    <recommendedName>
        <fullName evidence="3 12">3-oxoacyl-[acyl-carrier-protein] reductase</fullName>
        <ecNumber evidence="3 12">1.1.1.100</ecNumber>
    </recommendedName>
</protein>
<dbReference type="Proteomes" id="UP000011721">
    <property type="component" value="Chromosome"/>
</dbReference>